<accession>A0A212FE59</accession>
<keyword evidence="3" id="KW-1185">Reference proteome</keyword>
<sequence>MPSRSNASLVSEDKYHPSLEIDTAGITFKKLNVKPVTKYNYNKADYNVVSEALARRDWPTILTEVPFDGLRQVFPPIPALVIASVLFLPIWCTLSYPWIKMAGGLI</sequence>
<dbReference type="EMBL" id="AGBW02008971">
    <property type="protein sequence ID" value="OWR52022.1"/>
    <property type="molecule type" value="Genomic_DNA"/>
</dbReference>
<dbReference type="AlphaFoldDB" id="A0A212FE59"/>
<keyword evidence="1" id="KW-0472">Membrane</keyword>
<evidence type="ECO:0000313" key="2">
    <source>
        <dbReference type="EMBL" id="OWR52022.1"/>
    </source>
</evidence>
<name>A0A212FE59_DANPL</name>
<evidence type="ECO:0000256" key="1">
    <source>
        <dbReference type="SAM" id="Phobius"/>
    </source>
</evidence>
<keyword evidence="1" id="KW-0812">Transmembrane</keyword>
<organism evidence="2 3">
    <name type="scientific">Danaus plexippus plexippus</name>
    <dbReference type="NCBI Taxonomy" id="278856"/>
    <lineage>
        <taxon>Eukaryota</taxon>
        <taxon>Metazoa</taxon>
        <taxon>Ecdysozoa</taxon>
        <taxon>Arthropoda</taxon>
        <taxon>Hexapoda</taxon>
        <taxon>Insecta</taxon>
        <taxon>Pterygota</taxon>
        <taxon>Neoptera</taxon>
        <taxon>Endopterygota</taxon>
        <taxon>Lepidoptera</taxon>
        <taxon>Glossata</taxon>
        <taxon>Ditrysia</taxon>
        <taxon>Papilionoidea</taxon>
        <taxon>Nymphalidae</taxon>
        <taxon>Danainae</taxon>
        <taxon>Danaini</taxon>
        <taxon>Danaina</taxon>
        <taxon>Danaus</taxon>
        <taxon>Danaus</taxon>
    </lineage>
</organism>
<dbReference type="KEGG" id="dpl:KGM_204119A"/>
<comment type="caution">
    <text evidence="2">The sequence shown here is derived from an EMBL/GenBank/DDBJ whole genome shotgun (WGS) entry which is preliminary data.</text>
</comment>
<protein>
    <submittedName>
        <fullName evidence="2">Fatty acid hydroxylase</fullName>
    </submittedName>
</protein>
<dbReference type="InParanoid" id="A0A212FE59"/>
<evidence type="ECO:0000313" key="3">
    <source>
        <dbReference type="Proteomes" id="UP000007151"/>
    </source>
</evidence>
<feature type="transmembrane region" description="Helical" evidence="1">
    <location>
        <begin position="77"/>
        <end position="99"/>
    </location>
</feature>
<reference evidence="2 3" key="1">
    <citation type="journal article" date="2011" name="Cell">
        <title>The monarch butterfly genome yields insights into long-distance migration.</title>
        <authorList>
            <person name="Zhan S."/>
            <person name="Merlin C."/>
            <person name="Boore J.L."/>
            <person name="Reppert S.M."/>
        </authorList>
    </citation>
    <scope>NUCLEOTIDE SEQUENCE [LARGE SCALE GENOMIC DNA]</scope>
    <source>
        <strain evidence="2">F-2</strain>
    </source>
</reference>
<gene>
    <name evidence="2" type="ORF">KGM_204119A</name>
</gene>
<proteinExistence type="predicted"/>
<dbReference type="Proteomes" id="UP000007151">
    <property type="component" value="Unassembled WGS sequence"/>
</dbReference>
<keyword evidence="1" id="KW-1133">Transmembrane helix</keyword>
<feature type="non-terminal residue" evidence="2">
    <location>
        <position position="106"/>
    </location>
</feature>